<feature type="domain" description="DUF6534" evidence="2">
    <location>
        <begin position="153"/>
        <end position="239"/>
    </location>
</feature>
<feature type="transmembrane region" description="Helical" evidence="1">
    <location>
        <begin position="6"/>
        <end position="22"/>
    </location>
</feature>
<evidence type="ECO:0000313" key="3">
    <source>
        <dbReference type="EMBL" id="THV05916.1"/>
    </source>
</evidence>
<dbReference type="PANTHER" id="PTHR40465">
    <property type="entry name" value="CHROMOSOME 1, WHOLE GENOME SHOTGUN SEQUENCE"/>
    <property type="match status" value="1"/>
</dbReference>
<dbReference type="Pfam" id="PF20152">
    <property type="entry name" value="DUF6534"/>
    <property type="match status" value="1"/>
</dbReference>
<gene>
    <name evidence="3" type="ORF">K435DRAFT_646349</name>
</gene>
<keyword evidence="1" id="KW-0812">Transmembrane</keyword>
<evidence type="ECO:0000256" key="1">
    <source>
        <dbReference type="SAM" id="Phobius"/>
    </source>
</evidence>
<feature type="transmembrane region" description="Helical" evidence="1">
    <location>
        <begin position="71"/>
        <end position="93"/>
    </location>
</feature>
<dbReference type="InterPro" id="IPR045339">
    <property type="entry name" value="DUF6534"/>
</dbReference>
<organism evidence="3 4">
    <name type="scientific">Dendrothele bispora (strain CBS 962.96)</name>
    <dbReference type="NCBI Taxonomy" id="1314807"/>
    <lineage>
        <taxon>Eukaryota</taxon>
        <taxon>Fungi</taxon>
        <taxon>Dikarya</taxon>
        <taxon>Basidiomycota</taxon>
        <taxon>Agaricomycotina</taxon>
        <taxon>Agaricomycetes</taxon>
        <taxon>Agaricomycetidae</taxon>
        <taxon>Agaricales</taxon>
        <taxon>Agaricales incertae sedis</taxon>
        <taxon>Dendrothele</taxon>
    </lineage>
</organism>
<accession>A0A4V4HIB4</accession>
<protein>
    <recommendedName>
        <fullName evidence="2">DUF6534 domain-containing protein</fullName>
    </recommendedName>
</protein>
<feature type="non-terminal residue" evidence="3">
    <location>
        <position position="1"/>
    </location>
</feature>
<dbReference type="EMBL" id="ML179046">
    <property type="protein sequence ID" value="THV05916.1"/>
    <property type="molecule type" value="Genomic_DNA"/>
</dbReference>
<sequence>VLSYLLDIFLYGILIAQIYQYYSAFPNDRIWQKCLVYTSFTLCTFQSVLYIRDIYIKLGQGFGNINVLSKLSLGMKFMPLSTGAVSGAVHIFYAYQISVVSQSKYLAGIVTALSLFQIVVSFYQSIRLIIIVSKTSVLVRKSYLVDTIWLVASATCDIVIAIILTFYLLRADARYKKTRAPLRKLTRLIIETGTASGQSYLLSSAFNVYMRLSATWGTVATATLGKIYLGTLLVILNSRVDILGGREQDQLEVHSLSAIAPTS</sequence>
<reference evidence="3 4" key="1">
    <citation type="journal article" date="2019" name="Nat. Ecol. Evol.">
        <title>Megaphylogeny resolves global patterns of mushroom evolution.</title>
        <authorList>
            <person name="Varga T."/>
            <person name="Krizsan K."/>
            <person name="Foldi C."/>
            <person name="Dima B."/>
            <person name="Sanchez-Garcia M."/>
            <person name="Sanchez-Ramirez S."/>
            <person name="Szollosi G.J."/>
            <person name="Szarkandi J.G."/>
            <person name="Papp V."/>
            <person name="Albert L."/>
            <person name="Andreopoulos W."/>
            <person name="Angelini C."/>
            <person name="Antonin V."/>
            <person name="Barry K.W."/>
            <person name="Bougher N.L."/>
            <person name="Buchanan P."/>
            <person name="Buyck B."/>
            <person name="Bense V."/>
            <person name="Catcheside P."/>
            <person name="Chovatia M."/>
            <person name="Cooper J."/>
            <person name="Damon W."/>
            <person name="Desjardin D."/>
            <person name="Finy P."/>
            <person name="Geml J."/>
            <person name="Haridas S."/>
            <person name="Hughes K."/>
            <person name="Justo A."/>
            <person name="Karasinski D."/>
            <person name="Kautmanova I."/>
            <person name="Kiss B."/>
            <person name="Kocsube S."/>
            <person name="Kotiranta H."/>
            <person name="LaButti K.M."/>
            <person name="Lechner B.E."/>
            <person name="Liimatainen K."/>
            <person name="Lipzen A."/>
            <person name="Lukacs Z."/>
            <person name="Mihaltcheva S."/>
            <person name="Morgado L.N."/>
            <person name="Niskanen T."/>
            <person name="Noordeloos M.E."/>
            <person name="Ohm R.A."/>
            <person name="Ortiz-Santana B."/>
            <person name="Ovrebo C."/>
            <person name="Racz N."/>
            <person name="Riley R."/>
            <person name="Savchenko A."/>
            <person name="Shiryaev A."/>
            <person name="Soop K."/>
            <person name="Spirin V."/>
            <person name="Szebenyi C."/>
            <person name="Tomsovsky M."/>
            <person name="Tulloss R.E."/>
            <person name="Uehling J."/>
            <person name="Grigoriev I.V."/>
            <person name="Vagvolgyi C."/>
            <person name="Papp T."/>
            <person name="Martin F.M."/>
            <person name="Miettinen O."/>
            <person name="Hibbett D.S."/>
            <person name="Nagy L.G."/>
        </authorList>
    </citation>
    <scope>NUCLEOTIDE SEQUENCE [LARGE SCALE GENOMIC DNA]</scope>
    <source>
        <strain evidence="3 4">CBS 962.96</strain>
    </source>
</reference>
<evidence type="ECO:0000259" key="2">
    <source>
        <dbReference type="Pfam" id="PF20152"/>
    </source>
</evidence>
<feature type="transmembrane region" description="Helical" evidence="1">
    <location>
        <begin position="216"/>
        <end position="236"/>
    </location>
</feature>
<dbReference type="OrthoDB" id="2536347at2759"/>
<feature type="transmembrane region" description="Helical" evidence="1">
    <location>
        <begin position="34"/>
        <end position="51"/>
    </location>
</feature>
<feature type="transmembrane region" description="Helical" evidence="1">
    <location>
        <begin position="188"/>
        <end position="210"/>
    </location>
</feature>
<keyword evidence="1" id="KW-1133">Transmembrane helix</keyword>
<name>A0A4V4HIB4_DENBC</name>
<dbReference type="Proteomes" id="UP000297245">
    <property type="component" value="Unassembled WGS sequence"/>
</dbReference>
<dbReference type="PANTHER" id="PTHR40465:SF1">
    <property type="entry name" value="DUF6534 DOMAIN-CONTAINING PROTEIN"/>
    <property type="match status" value="1"/>
</dbReference>
<keyword evidence="1" id="KW-0472">Membrane</keyword>
<evidence type="ECO:0000313" key="4">
    <source>
        <dbReference type="Proteomes" id="UP000297245"/>
    </source>
</evidence>
<proteinExistence type="predicted"/>
<keyword evidence="4" id="KW-1185">Reference proteome</keyword>
<dbReference type="AlphaFoldDB" id="A0A4V4HIB4"/>
<feature type="transmembrane region" description="Helical" evidence="1">
    <location>
        <begin position="143"/>
        <end position="168"/>
    </location>
</feature>
<feature type="transmembrane region" description="Helical" evidence="1">
    <location>
        <begin position="105"/>
        <end position="123"/>
    </location>
</feature>